<dbReference type="AlphaFoldDB" id="A0A3G3FX13"/>
<evidence type="ECO:0000256" key="11">
    <source>
        <dbReference type="ARBA" id="ARBA00023027"/>
    </source>
</evidence>
<organism evidence="17">
    <name type="scientific">Lampyridae sp. 2 ACP-2013</name>
    <dbReference type="NCBI Taxonomy" id="1434538"/>
    <lineage>
        <taxon>Eukaryota</taxon>
        <taxon>Metazoa</taxon>
        <taxon>Ecdysozoa</taxon>
        <taxon>Arthropoda</taxon>
        <taxon>Hexapoda</taxon>
        <taxon>Insecta</taxon>
        <taxon>Pterygota</taxon>
        <taxon>Neoptera</taxon>
        <taxon>Endopterygota</taxon>
        <taxon>Coleoptera</taxon>
        <taxon>Polyphaga</taxon>
        <taxon>Elateriformia</taxon>
        <taxon>Elateroidea</taxon>
        <taxon>Lampyridae</taxon>
    </lineage>
</organism>
<evidence type="ECO:0000256" key="12">
    <source>
        <dbReference type="ARBA" id="ARBA00023128"/>
    </source>
</evidence>
<evidence type="ECO:0000256" key="6">
    <source>
        <dbReference type="ARBA" id="ARBA00022660"/>
    </source>
</evidence>
<name>A0A3G3FX13_9COLE</name>
<feature type="transmembrane region" description="Helical" evidence="16">
    <location>
        <begin position="46"/>
        <end position="68"/>
    </location>
</feature>
<comment type="catalytic activity">
    <reaction evidence="15">
        <text>a ubiquinone + NADH + 5 H(+)(in) = a ubiquinol + NAD(+) + 4 H(+)(out)</text>
        <dbReference type="Rhea" id="RHEA:29091"/>
        <dbReference type="Rhea" id="RHEA-COMP:9565"/>
        <dbReference type="Rhea" id="RHEA-COMP:9566"/>
        <dbReference type="ChEBI" id="CHEBI:15378"/>
        <dbReference type="ChEBI" id="CHEBI:16389"/>
        <dbReference type="ChEBI" id="CHEBI:17976"/>
        <dbReference type="ChEBI" id="CHEBI:57540"/>
        <dbReference type="ChEBI" id="CHEBI:57945"/>
        <dbReference type="EC" id="7.1.1.2"/>
    </reaction>
</comment>
<evidence type="ECO:0000256" key="13">
    <source>
        <dbReference type="ARBA" id="ARBA00023136"/>
    </source>
</evidence>
<evidence type="ECO:0000256" key="5">
    <source>
        <dbReference type="ARBA" id="ARBA00022448"/>
    </source>
</evidence>
<dbReference type="EMBL" id="MH836603">
    <property type="protein sequence ID" value="AYQ18991.1"/>
    <property type="molecule type" value="Genomic_DNA"/>
</dbReference>
<dbReference type="PANTHER" id="PTHR11435:SF1">
    <property type="entry name" value="NADH-UBIQUINONE OXIDOREDUCTASE CHAIN 6"/>
    <property type="match status" value="1"/>
</dbReference>
<evidence type="ECO:0000256" key="15">
    <source>
        <dbReference type="ARBA" id="ARBA00049551"/>
    </source>
</evidence>
<protein>
    <recommendedName>
        <fullName evidence="4">NADH-ubiquinone oxidoreductase chain 6</fullName>
        <ecNumber evidence="3">7.1.1.2</ecNumber>
    </recommendedName>
    <alternativeName>
        <fullName evidence="14">NADH dehydrogenase subunit 6</fullName>
    </alternativeName>
</protein>
<feature type="transmembrane region" description="Helical" evidence="16">
    <location>
        <begin position="21"/>
        <end position="40"/>
    </location>
</feature>
<dbReference type="EC" id="7.1.1.2" evidence="3"/>
<evidence type="ECO:0000256" key="7">
    <source>
        <dbReference type="ARBA" id="ARBA00022692"/>
    </source>
</evidence>
<keyword evidence="5" id="KW-0813">Transport</keyword>
<reference evidence="17" key="2">
    <citation type="submission" date="2018-09" db="EMBL/GenBank/DDBJ databases">
        <authorList>
            <person name="James G."/>
        </authorList>
    </citation>
    <scope>NUCLEOTIDE SEQUENCE</scope>
</reference>
<evidence type="ECO:0000313" key="17">
    <source>
        <dbReference type="EMBL" id="AYQ18991.1"/>
    </source>
</evidence>
<keyword evidence="9" id="KW-0249">Electron transport</keyword>
<reference evidence="17" key="1">
    <citation type="journal article" date="2015" name="Mol. Biol. Evol.">
        <title>Soup to Tree: The Phylogeny of Beetles Inferred by Mitochondrial Metagenomics of a Bornean Rainforest Sample.</title>
        <authorList>
            <person name="Crampton-Platt A."/>
            <person name="Timmermans M.J."/>
            <person name="Gimmel M.L."/>
            <person name="Kutty S.N."/>
            <person name="Cockerill T.D."/>
            <person name="Vun Khen C."/>
            <person name="Vogler A.P."/>
        </authorList>
    </citation>
    <scope>NUCLEOTIDE SEQUENCE</scope>
</reference>
<evidence type="ECO:0000256" key="3">
    <source>
        <dbReference type="ARBA" id="ARBA00012944"/>
    </source>
</evidence>
<keyword evidence="12 17" id="KW-0496">Mitochondrion</keyword>
<keyword evidence="6" id="KW-0679">Respiratory chain</keyword>
<evidence type="ECO:0000256" key="16">
    <source>
        <dbReference type="SAM" id="Phobius"/>
    </source>
</evidence>
<keyword evidence="7 16" id="KW-0812">Transmembrane</keyword>
<keyword evidence="11" id="KW-0520">NAD</keyword>
<evidence type="ECO:0000256" key="2">
    <source>
        <dbReference type="ARBA" id="ARBA00005698"/>
    </source>
</evidence>
<proteinExistence type="inferred from homology"/>
<dbReference type="GO" id="GO:0008137">
    <property type="term" value="F:NADH dehydrogenase (ubiquinone) activity"/>
    <property type="evidence" value="ECO:0007669"/>
    <property type="project" value="UniProtKB-EC"/>
</dbReference>
<sequence length="166" mass="19247">MTLLIIMMMTTMMFMLISHPMTMGMTLLMQTILIAMWTGFLSMNFWYSYILFIVMVGGMLILFIYMTSVASNEKFSYSKTLMMIIMTMMIISILMTIKDQLFSSMNSMNSEMTTFKNKFLFKLSLNKFYMHPMMLISISVIIYLLIALIAVVKITSLKSGPLRKNN</sequence>
<dbReference type="InterPro" id="IPR050269">
    <property type="entry name" value="ComplexI_Subunit6"/>
</dbReference>
<keyword evidence="10 16" id="KW-1133">Transmembrane helix</keyword>
<accession>A0A3G3FX13</accession>
<evidence type="ECO:0000256" key="8">
    <source>
        <dbReference type="ARBA" id="ARBA00022967"/>
    </source>
</evidence>
<dbReference type="PANTHER" id="PTHR11435">
    <property type="entry name" value="NADH UBIQUINONE OXIDOREDUCTASE SUBUNIT ND6"/>
    <property type="match status" value="1"/>
</dbReference>
<evidence type="ECO:0000256" key="14">
    <source>
        <dbReference type="ARBA" id="ARBA00031019"/>
    </source>
</evidence>
<dbReference type="GO" id="GO:0031966">
    <property type="term" value="C:mitochondrial membrane"/>
    <property type="evidence" value="ECO:0007669"/>
    <property type="project" value="UniProtKB-SubCell"/>
</dbReference>
<feature type="transmembrane region" description="Helical" evidence="16">
    <location>
        <begin position="80"/>
        <end position="97"/>
    </location>
</feature>
<gene>
    <name evidence="17" type="primary">nad6</name>
</gene>
<evidence type="ECO:0000256" key="4">
    <source>
        <dbReference type="ARBA" id="ARBA00021095"/>
    </source>
</evidence>
<evidence type="ECO:0000256" key="1">
    <source>
        <dbReference type="ARBA" id="ARBA00004225"/>
    </source>
</evidence>
<evidence type="ECO:0000256" key="10">
    <source>
        <dbReference type="ARBA" id="ARBA00022989"/>
    </source>
</evidence>
<evidence type="ECO:0000256" key="9">
    <source>
        <dbReference type="ARBA" id="ARBA00022982"/>
    </source>
</evidence>
<keyword evidence="13 16" id="KW-0472">Membrane</keyword>
<feature type="transmembrane region" description="Helical" evidence="16">
    <location>
        <begin position="128"/>
        <end position="154"/>
    </location>
</feature>
<geneLocation type="mitochondrion" evidence="17"/>
<comment type="similarity">
    <text evidence="2">Belongs to the complex I subunit 6 family.</text>
</comment>
<comment type="subcellular location">
    <subcellularLocation>
        <location evidence="1">Mitochondrion membrane</location>
        <topology evidence="1">Multi-pass membrane protein</topology>
    </subcellularLocation>
</comment>
<keyword evidence="8" id="KW-1278">Translocase</keyword>